<dbReference type="SFLD" id="SFLDG01205">
    <property type="entry name" value="AMPS.1"/>
    <property type="match status" value="1"/>
</dbReference>
<dbReference type="InterPro" id="IPR040079">
    <property type="entry name" value="Glutathione_S-Trfase"/>
</dbReference>
<accession>A0A8I6TES9</accession>
<evidence type="ECO:0000259" key="5">
    <source>
        <dbReference type="PROSITE" id="PS50404"/>
    </source>
</evidence>
<dbReference type="FunFam" id="1.20.1050.10:FF:000030">
    <property type="entry name" value="Glutathione S-transferase S1"/>
    <property type="match status" value="1"/>
</dbReference>
<dbReference type="InterPro" id="IPR036249">
    <property type="entry name" value="Thioredoxin-like_sf"/>
</dbReference>
<name>A0A8I6TES9_CIMLE</name>
<feature type="domain" description="GST C-terminal" evidence="6">
    <location>
        <begin position="82"/>
        <end position="203"/>
    </location>
</feature>
<comment type="similarity">
    <text evidence="3">Belongs to the GST superfamily. Sigma family.</text>
</comment>
<dbReference type="Pfam" id="PF14497">
    <property type="entry name" value="GST_C_3"/>
    <property type="match status" value="1"/>
</dbReference>
<dbReference type="SUPFAM" id="SSF52833">
    <property type="entry name" value="Thioredoxin-like"/>
    <property type="match status" value="1"/>
</dbReference>
<dbReference type="KEGG" id="clec:106663963"/>
<dbReference type="OrthoDB" id="414243at2759"/>
<dbReference type="InterPro" id="IPR036282">
    <property type="entry name" value="Glutathione-S-Trfase_C_sf"/>
</dbReference>
<evidence type="ECO:0000313" key="7">
    <source>
        <dbReference type="EnsemblMetazoa" id="XP_014244711.1"/>
    </source>
</evidence>
<dbReference type="PANTHER" id="PTHR11571:SF224">
    <property type="entry name" value="HEMATOPOIETIC PROSTAGLANDIN D SYNTHASE"/>
    <property type="match status" value="1"/>
</dbReference>
<dbReference type="SFLD" id="SFLDG00363">
    <property type="entry name" value="AMPS_(cytGST):_Alpha-__Mu-__Pi"/>
    <property type="match status" value="1"/>
</dbReference>
<dbReference type="Gene3D" id="1.20.1050.10">
    <property type="match status" value="1"/>
</dbReference>
<dbReference type="Gene3D" id="3.40.30.10">
    <property type="entry name" value="Glutaredoxin"/>
    <property type="match status" value="1"/>
</dbReference>
<dbReference type="AlphaFoldDB" id="A0A8I6TES9"/>
<dbReference type="PROSITE" id="PS50404">
    <property type="entry name" value="GST_NTER"/>
    <property type="match status" value="1"/>
</dbReference>
<dbReference type="SUPFAM" id="SSF47616">
    <property type="entry name" value="GST C-terminal domain-like"/>
    <property type="match status" value="1"/>
</dbReference>
<protein>
    <recommendedName>
        <fullName evidence="1">glutathione transferase</fullName>
        <ecNumber evidence="1">2.5.1.18</ecNumber>
    </recommendedName>
</protein>
<evidence type="ECO:0000256" key="4">
    <source>
        <dbReference type="ARBA" id="ARBA00047960"/>
    </source>
</evidence>
<organism evidence="7 8">
    <name type="scientific">Cimex lectularius</name>
    <name type="common">Bed bug</name>
    <name type="synonym">Acanthia lectularia</name>
    <dbReference type="NCBI Taxonomy" id="79782"/>
    <lineage>
        <taxon>Eukaryota</taxon>
        <taxon>Metazoa</taxon>
        <taxon>Ecdysozoa</taxon>
        <taxon>Arthropoda</taxon>
        <taxon>Hexapoda</taxon>
        <taxon>Insecta</taxon>
        <taxon>Pterygota</taxon>
        <taxon>Neoptera</taxon>
        <taxon>Paraneoptera</taxon>
        <taxon>Hemiptera</taxon>
        <taxon>Heteroptera</taxon>
        <taxon>Panheteroptera</taxon>
        <taxon>Cimicomorpha</taxon>
        <taxon>Cimicidae</taxon>
        <taxon>Cimex</taxon>
    </lineage>
</organism>
<dbReference type="GO" id="GO:0004364">
    <property type="term" value="F:glutathione transferase activity"/>
    <property type="evidence" value="ECO:0007669"/>
    <property type="project" value="UniProtKB-EC"/>
</dbReference>
<keyword evidence="2" id="KW-0808">Transferase</keyword>
<evidence type="ECO:0000313" key="8">
    <source>
        <dbReference type="Proteomes" id="UP000494040"/>
    </source>
</evidence>
<dbReference type="InterPro" id="IPR010987">
    <property type="entry name" value="Glutathione-S-Trfase_C-like"/>
</dbReference>
<feature type="domain" description="GST N-terminal" evidence="5">
    <location>
        <begin position="1"/>
        <end position="80"/>
    </location>
</feature>
<gene>
    <name evidence="7" type="primary">106663963</name>
</gene>
<sequence length="203" mass="24003">MNCKLTYFNIMGLGESVRFMLSYLGKEFEDSRIEDYNIWMTQYKSKMPFGKLPLLEIDGKQTHQTLAICRYLGQEANLAGDNQWESFQIDIIMDTFSDFRVAVWSYFYCKDEDYKNKIKSQVLNETVPYYLERFDKIIEENGYLANGKLSWGDIYFVAVLGYFNFITGLDICAKYTNIKALRDKVHDLPNIKKWLDKRPESVW</sequence>
<dbReference type="CDD" id="cd03039">
    <property type="entry name" value="GST_N_Sigma_like"/>
    <property type="match status" value="1"/>
</dbReference>
<dbReference type="InterPro" id="IPR004046">
    <property type="entry name" value="GST_C"/>
</dbReference>
<dbReference type="CDD" id="cd03192">
    <property type="entry name" value="GST_C_Sigma_like"/>
    <property type="match status" value="1"/>
</dbReference>
<dbReference type="InterPro" id="IPR004045">
    <property type="entry name" value="Glutathione_S-Trfase_N"/>
</dbReference>
<dbReference type="GO" id="GO:0006749">
    <property type="term" value="P:glutathione metabolic process"/>
    <property type="evidence" value="ECO:0007669"/>
    <property type="project" value="TreeGrafter"/>
</dbReference>
<evidence type="ECO:0000256" key="2">
    <source>
        <dbReference type="ARBA" id="ARBA00022679"/>
    </source>
</evidence>
<dbReference type="Proteomes" id="UP000494040">
    <property type="component" value="Unassembled WGS sequence"/>
</dbReference>
<dbReference type="Pfam" id="PF02798">
    <property type="entry name" value="GST_N"/>
    <property type="match status" value="1"/>
</dbReference>
<dbReference type="OMA" id="YFNIMGL"/>
<evidence type="ECO:0000256" key="1">
    <source>
        <dbReference type="ARBA" id="ARBA00012452"/>
    </source>
</evidence>
<dbReference type="EC" id="2.5.1.18" evidence="1"/>
<evidence type="ECO:0000259" key="6">
    <source>
        <dbReference type="PROSITE" id="PS50405"/>
    </source>
</evidence>
<proteinExistence type="inferred from homology"/>
<dbReference type="InterPro" id="IPR050213">
    <property type="entry name" value="GST_superfamily"/>
</dbReference>
<reference evidence="7" key="1">
    <citation type="submission" date="2022-01" db="UniProtKB">
        <authorList>
            <consortium name="EnsemblMetazoa"/>
        </authorList>
    </citation>
    <scope>IDENTIFICATION</scope>
</reference>
<dbReference type="EnsemblMetazoa" id="XM_014389225.2">
    <property type="protein sequence ID" value="XP_014244711.1"/>
    <property type="gene ID" value="LOC106663963"/>
</dbReference>
<comment type="catalytic activity">
    <reaction evidence="4">
        <text>RX + glutathione = an S-substituted glutathione + a halide anion + H(+)</text>
        <dbReference type="Rhea" id="RHEA:16437"/>
        <dbReference type="ChEBI" id="CHEBI:15378"/>
        <dbReference type="ChEBI" id="CHEBI:16042"/>
        <dbReference type="ChEBI" id="CHEBI:17792"/>
        <dbReference type="ChEBI" id="CHEBI:57925"/>
        <dbReference type="ChEBI" id="CHEBI:90779"/>
        <dbReference type="EC" id="2.5.1.18"/>
    </reaction>
</comment>
<evidence type="ECO:0000256" key="3">
    <source>
        <dbReference type="ARBA" id="ARBA00038317"/>
    </source>
</evidence>
<dbReference type="PROSITE" id="PS50405">
    <property type="entry name" value="GST_CTER"/>
    <property type="match status" value="1"/>
</dbReference>
<keyword evidence="8" id="KW-1185">Reference proteome</keyword>
<dbReference type="PANTHER" id="PTHR11571">
    <property type="entry name" value="GLUTATHIONE S-TRANSFERASE"/>
    <property type="match status" value="1"/>
</dbReference>
<dbReference type="SFLD" id="SFLDS00019">
    <property type="entry name" value="Glutathione_Transferase_(cytos"/>
    <property type="match status" value="1"/>
</dbReference>